<evidence type="ECO:0000256" key="2">
    <source>
        <dbReference type="SAM" id="SignalP"/>
    </source>
</evidence>
<accession>A0AAW3MWL1</accession>
<evidence type="ECO:0000259" key="3">
    <source>
        <dbReference type="Pfam" id="PF05268"/>
    </source>
</evidence>
<dbReference type="EMBL" id="LPBJ01000047">
    <property type="protein sequence ID" value="KVP98170.1"/>
    <property type="molecule type" value="Genomic_DNA"/>
</dbReference>
<proteinExistence type="predicted"/>
<protein>
    <recommendedName>
        <fullName evidence="3">Receptor-recognising protein Gp38 domain-containing protein</fullName>
    </recommendedName>
</protein>
<sequence>MNSKRQFSIAAAALLLAAGSAAASSFYVVVPVKGRTVSNEAISVALSGYALPSGLVGIPYDGFNLKSLLSVTGDPAYSGYGVRWSLVSGSLPAGLTLNSDGSIAGTPTADGTASFQVRATYKTRTGEQGYQILVAGIAVGLAAGAPPEAIVGTPYSYDLKPLLSVTGDKDYTGAGVTWSTVSSSLPAGLYLTADGIIGGTPAAGGTGTLTARATYRNAKGEQTYQVVSLDISVSLSSGTLPTANVGTSYSYDFKPLVSVSGDPGYTISAVQFNPAAGTTLPAGLTLSPAGVLSGTPSAVGSPSFSIVASYKGKNGTQLYSVAVQPAFFDFNPTIASSTTNYNLRTAAVAAGWDGVHPLRASVTINAGVYVGSSYTATHAFTTGSGFPTGSTLKLTNYGSIVGKGGDGGNYSSGGSNGGPALYAQVPIAIANYGTIAGGGGGGGGSNTATVTNVLAGGAGGGGGQGYGTSLGGSRDPAFSGAQYPQGQAGGNGSLSGPGAGGAGTSSGYYPNQFSSPWYASSASAGAGGMLGQAGAASGPGWIAVGTAPPGLPGGAAGYAIIGAANVTWTASGTILGPQN</sequence>
<name>A0AAW3MWL1_9BURK</name>
<feature type="domain" description="Receptor-recognising protein Gp38" evidence="3">
    <location>
        <begin position="388"/>
        <end position="578"/>
    </location>
</feature>
<dbReference type="AlphaFoldDB" id="A0AAW3MWL1"/>
<keyword evidence="2" id="KW-0732">Signal</keyword>
<organism evidence="4 5">
    <name type="scientific">Burkholderia ubonensis</name>
    <dbReference type="NCBI Taxonomy" id="101571"/>
    <lineage>
        <taxon>Bacteria</taxon>
        <taxon>Pseudomonadati</taxon>
        <taxon>Pseudomonadota</taxon>
        <taxon>Betaproteobacteria</taxon>
        <taxon>Burkholderiales</taxon>
        <taxon>Burkholderiaceae</taxon>
        <taxon>Burkholderia</taxon>
        <taxon>Burkholderia cepacia complex</taxon>
    </lineage>
</organism>
<reference evidence="4 5" key="1">
    <citation type="submission" date="2015-11" db="EMBL/GenBank/DDBJ databases">
        <title>Expanding the genomic diversity of Burkholderia species for the development of highly accurate diagnostics.</title>
        <authorList>
            <person name="Sahl J."/>
            <person name="Keim P."/>
            <person name="Wagner D."/>
        </authorList>
    </citation>
    <scope>NUCLEOTIDE SEQUENCE [LARGE SCALE GENOMIC DNA]</scope>
    <source>
        <strain evidence="4 5">MSMB1808WGS</strain>
    </source>
</reference>
<dbReference type="SUPFAM" id="SSF49313">
    <property type="entry name" value="Cadherin-like"/>
    <property type="match status" value="1"/>
</dbReference>
<keyword evidence="5" id="KW-1185">Reference proteome</keyword>
<dbReference type="Pfam" id="PF05345">
    <property type="entry name" value="He_PIG"/>
    <property type="match status" value="3"/>
</dbReference>
<feature type="signal peptide" evidence="2">
    <location>
        <begin position="1"/>
        <end position="23"/>
    </location>
</feature>
<evidence type="ECO:0000313" key="4">
    <source>
        <dbReference type="EMBL" id="KVP98170.1"/>
    </source>
</evidence>
<dbReference type="InterPro" id="IPR013783">
    <property type="entry name" value="Ig-like_fold"/>
</dbReference>
<evidence type="ECO:0000256" key="1">
    <source>
        <dbReference type="SAM" id="MobiDB-lite"/>
    </source>
</evidence>
<feature type="chain" id="PRO_5043699941" description="Receptor-recognising protein Gp38 domain-containing protein" evidence="2">
    <location>
        <begin position="24"/>
        <end position="579"/>
    </location>
</feature>
<dbReference type="RefSeq" id="WP_059954230.1">
    <property type="nucleotide sequence ID" value="NZ_LPBJ01000047.1"/>
</dbReference>
<gene>
    <name evidence="4" type="ORF">WJ96_06250</name>
</gene>
<dbReference type="GO" id="GO:0016020">
    <property type="term" value="C:membrane"/>
    <property type="evidence" value="ECO:0007669"/>
    <property type="project" value="InterPro"/>
</dbReference>
<dbReference type="Proteomes" id="UP000056453">
    <property type="component" value="Unassembled WGS sequence"/>
</dbReference>
<feature type="compositionally biased region" description="Gly residues" evidence="1">
    <location>
        <begin position="487"/>
        <end position="501"/>
    </location>
</feature>
<dbReference type="InterPro" id="IPR007932">
    <property type="entry name" value="Receptor-recog_Gp38"/>
</dbReference>
<feature type="region of interest" description="Disordered" evidence="1">
    <location>
        <begin position="466"/>
        <end position="501"/>
    </location>
</feature>
<dbReference type="Pfam" id="PF05268">
    <property type="entry name" value="GP38"/>
    <property type="match status" value="1"/>
</dbReference>
<dbReference type="InterPro" id="IPR015919">
    <property type="entry name" value="Cadherin-like_sf"/>
</dbReference>
<comment type="caution">
    <text evidence="4">The sequence shown here is derived from an EMBL/GenBank/DDBJ whole genome shotgun (WGS) entry which is preliminary data.</text>
</comment>
<evidence type="ECO:0000313" key="5">
    <source>
        <dbReference type="Proteomes" id="UP000056453"/>
    </source>
</evidence>
<dbReference type="Gene3D" id="2.60.40.10">
    <property type="entry name" value="Immunoglobulins"/>
    <property type="match status" value="3"/>
</dbReference>
<dbReference type="GO" id="GO:0005509">
    <property type="term" value="F:calcium ion binding"/>
    <property type="evidence" value="ECO:0007669"/>
    <property type="project" value="InterPro"/>
</dbReference>